<protein>
    <submittedName>
        <fullName evidence="1">Uncharacterized protein</fullName>
    </submittedName>
</protein>
<sequence length="38" mass="3993">MSDAGGPTCRANAAITDDFPNADREATRIFAGKHVGRC</sequence>
<dbReference type="Proteomes" id="UP000590225">
    <property type="component" value="Unassembled WGS sequence"/>
</dbReference>
<evidence type="ECO:0000313" key="1">
    <source>
        <dbReference type="EMBL" id="MBA8988887.1"/>
    </source>
</evidence>
<organism evidence="1 2">
    <name type="scientific">Curtobacterium pusillum</name>
    <dbReference type="NCBI Taxonomy" id="69373"/>
    <lineage>
        <taxon>Bacteria</taxon>
        <taxon>Bacillati</taxon>
        <taxon>Actinomycetota</taxon>
        <taxon>Actinomycetes</taxon>
        <taxon>Micrococcales</taxon>
        <taxon>Microbacteriaceae</taxon>
        <taxon>Curtobacterium</taxon>
    </lineage>
</organism>
<reference evidence="1 2" key="1">
    <citation type="submission" date="2020-07" db="EMBL/GenBank/DDBJ databases">
        <title>Above-ground endophytic microbial communities from plants in different locations in the United States.</title>
        <authorList>
            <person name="Frank C."/>
        </authorList>
    </citation>
    <scope>NUCLEOTIDE SEQUENCE [LARGE SCALE GENOMIC DNA]</scope>
    <source>
        <strain evidence="1 2">WPL5_2</strain>
    </source>
</reference>
<dbReference type="EMBL" id="JACGXP010000001">
    <property type="protein sequence ID" value="MBA8988887.1"/>
    <property type="molecule type" value="Genomic_DNA"/>
</dbReference>
<comment type="caution">
    <text evidence="1">The sequence shown here is derived from an EMBL/GenBank/DDBJ whole genome shotgun (WGS) entry which is preliminary data.</text>
</comment>
<accession>A0AAW3T300</accession>
<proteinExistence type="predicted"/>
<dbReference type="AlphaFoldDB" id="A0AAW3T300"/>
<gene>
    <name evidence="1" type="ORF">FHW23_000119</name>
</gene>
<name>A0AAW3T300_9MICO</name>
<evidence type="ECO:0000313" key="2">
    <source>
        <dbReference type="Proteomes" id="UP000590225"/>
    </source>
</evidence>